<name>A0AAD8RJ73_LOLMU</name>
<proteinExistence type="predicted"/>
<sequence>MTGGPIFLQRRNGRIGCRVGDEREGKEAAAVWRRFRPVGGFGRRLDWPALAFFFVAGVGSSSPAPGLLLRVHGVMDGHESSFSRRRIASSFVPPQTVPVKMEVEDAELACILPTLDDVASFVPGDFVNDNHLCTVLGLMSKTSRCEAEKAEEWQWSRERSTAISSVATTSEAIAASPPRQKAPFYVLVIVFSFRMEDFPHEPSC</sequence>
<protein>
    <submittedName>
        <fullName evidence="1">Uncharacterized protein</fullName>
    </submittedName>
</protein>
<evidence type="ECO:0000313" key="2">
    <source>
        <dbReference type="Proteomes" id="UP001231189"/>
    </source>
</evidence>
<evidence type="ECO:0000313" key="1">
    <source>
        <dbReference type="EMBL" id="KAK1620233.1"/>
    </source>
</evidence>
<reference evidence="1" key="1">
    <citation type="submission" date="2023-07" db="EMBL/GenBank/DDBJ databases">
        <title>A chromosome-level genome assembly of Lolium multiflorum.</title>
        <authorList>
            <person name="Chen Y."/>
            <person name="Copetti D."/>
            <person name="Kolliker R."/>
            <person name="Studer B."/>
        </authorList>
    </citation>
    <scope>NUCLEOTIDE SEQUENCE</scope>
    <source>
        <strain evidence="1">02402/16</strain>
        <tissue evidence="1">Leaf</tissue>
    </source>
</reference>
<accession>A0AAD8RJ73</accession>
<organism evidence="1 2">
    <name type="scientific">Lolium multiflorum</name>
    <name type="common">Italian ryegrass</name>
    <name type="synonym">Lolium perenne subsp. multiflorum</name>
    <dbReference type="NCBI Taxonomy" id="4521"/>
    <lineage>
        <taxon>Eukaryota</taxon>
        <taxon>Viridiplantae</taxon>
        <taxon>Streptophyta</taxon>
        <taxon>Embryophyta</taxon>
        <taxon>Tracheophyta</taxon>
        <taxon>Spermatophyta</taxon>
        <taxon>Magnoliopsida</taxon>
        <taxon>Liliopsida</taxon>
        <taxon>Poales</taxon>
        <taxon>Poaceae</taxon>
        <taxon>BOP clade</taxon>
        <taxon>Pooideae</taxon>
        <taxon>Poodae</taxon>
        <taxon>Poeae</taxon>
        <taxon>Poeae Chloroplast Group 2 (Poeae type)</taxon>
        <taxon>Loliodinae</taxon>
        <taxon>Loliinae</taxon>
        <taxon>Lolium</taxon>
    </lineage>
</organism>
<comment type="caution">
    <text evidence="1">The sequence shown here is derived from an EMBL/GenBank/DDBJ whole genome shotgun (WGS) entry which is preliminary data.</text>
</comment>
<dbReference type="AlphaFoldDB" id="A0AAD8RJ73"/>
<dbReference type="Proteomes" id="UP001231189">
    <property type="component" value="Unassembled WGS sequence"/>
</dbReference>
<gene>
    <name evidence="1" type="ORF">QYE76_025750</name>
</gene>
<keyword evidence="2" id="KW-1185">Reference proteome</keyword>
<dbReference type="EMBL" id="JAUUTY010000006">
    <property type="protein sequence ID" value="KAK1620233.1"/>
    <property type="molecule type" value="Genomic_DNA"/>
</dbReference>